<protein>
    <recommendedName>
        <fullName evidence="8">DUF3504 domain-containing protein</fullName>
    </recommendedName>
</protein>
<dbReference type="Proteomes" id="UP001176940">
    <property type="component" value="Unassembled WGS sequence"/>
</dbReference>
<dbReference type="Pfam" id="PF25561">
    <property type="entry name" value="QRICH1"/>
    <property type="match status" value="1"/>
</dbReference>
<evidence type="ECO:0008006" key="8">
    <source>
        <dbReference type="Google" id="ProtNLM"/>
    </source>
</evidence>
<dbReference type="Pfam" id="PF12012">
    <property type="entry name" value="DUF3504"/>
    <property type="match status" value="2"/>
</dbReference>
<evidence type="ECO:0000259" key="5">
    <source>
        <dbReference type="Pfam" id="PF25561"/>
    </source>
</evidence>
<proteinExistence type="predicted"/>
<organism evidence="6 7">
    <name type="scientific">Ranitomeya imitator</name>
    <name type="common">mimic poison frog</name>
    <dbReference type="NCBI Taxonomy" id="111125"/>
    <lineage>
        <taxon>Eukaryota</taxon>
        <taxon>Metazoa</taxon>
        <taxon>Chordata</taxon>
        <taxon>Craniata</taxon>
        <taxon>Vertebrata</taxon>
        <taxon>Euteleostomi</taxon>
        <taxon>Amphibia</taxon>
        <taxon>Batrachia</taxon>
        <taxon>Anura</taxon>
        <taxon>Neobatrachia</taxon>
        <taxon>Hyloidea</taxon>
        <taxon>Dendrobatidae</taxon>
        <taxon>Dendrobatinae</taxon>
        <taxon>Ranitomeya</taxon>
    </lineage>
</organism>
<sequence>MKVGANPTHDSYVASWKDRVPADRSQTIQVAEVEPPPQPSPEMMLPNILKPEEGLEVWRNWAQTKNAELEKDSQNRLAPIGRRQLLRFQEDLISSAVAELNYGLCLMTKESRNGEDEPYDPDVLYYIFLCIQKYLCENGRVDDIFSDPYYIKFTEWLHQVLKTFQPRITTLGFVIPSHVTEEMLWECKQLGAHSPSTLLTTLMFFNTKYFLLKTVDQHMRLAFSKVLRQTKKNPSNPKDKSTSIRYLKAFGIHQTGQQKAPQSVKGRNDTFYLTPEPVVAPNSPIWYSTQPISREQMEQMLTRILIVREIQEAIVVAGATNMH</sequence>
<dbReference type="InterPro" id="IPR051284">
    <property type="entry name" value="ZnF_MYMT-QRICH1"/>
</dbReference>
<evidence type="ECO:0000313" key="7">
    <source>
        <dbReference type="Proteomes" id="UP001176940"/>
    </source>
</evidence>
<dbReference type="EMBL" id="CAUEEQ010054692">
    <property type="protein sequence ID" value="CAJ0962362.1"/>
    <property type="molecule type" value="Genomic_DNA"/>
</dbReference>
<evidence type="ECO:0000256" key="1">
    <source>
        <dbReference type="ARBA" id="ARBA00022499"/>
    </source>
</evidence>
<feature type="domain" description="QRICH1-like" evidence="5">
    <location>
        <begin position="49"/>
        <end position="164"/>
    </location>
</feature>
<feature type="domain" description="ZMYM2-like/QRICH1 C-terminal" evidence="4">
    <location>
        <begin position="258"/>
        <end position="305"/>
    </location>
</feature>
<evidence type="ECO:0000256" key="2">
    <source>
        <dbReference type="ARBA" id="ARBA00022553"/>
    </source>
</evidence>
<keyword evidence="3" id="KW-0832">Ubl conjugation</keyword>
<name>A0ABN9M9G7_9NEOB</name>
<evidence type="ECO:0000259" key="4">
    <source>
        <dbReference type="Pfam" id="PF12012"/>
    </source>
</evidence>
<dbReference type="InterPro" id="IPR021893">
    <property type="entry name" value="ZMYM2-like_C"/>
</dbReference>
<accession>A0ABN9M9G7</accession>
<dbReference type="PANTHER" id="PTHR45736:SF8">
    <property type="entry name" value="TRANSCRIPTIONAL REGULATOR QRICH1"/>
    <property type="match status" value="1"/>
</dbReference>
<evidence type="ECO:0000256" key="3">
    <source>
        <dbReference type="ARBA" id="ARBA00022843"/>
    </source>
</evidence>
<keyword evidence="1" id="KW-1017">Isopeptide bond</keyword>
<gene>
    <name evidence="6" type="ORF">RIMI_LOCUS18157781</name>
</gene>
<dbReference type="InterPro" id="IPR057926">
    <property type="entry name" value="QRICH1_dom"/>
</dbReference>
<evidence type="ECO:0000313" key="6">
    <source>
        <dbReference type="EMBL" id="CAJ0962362.1"/>
    </source>
</evidence>
<comment type="caution">
    <text evidence="6">The sequence shown here is derived from an EMBL/GenBank/DDBJ whole genome shotgun (WGS) entry which is preliminary data.</text>
</comment>
<feature type="domain" description="ZMYM2-like/QRICH1 C-terminal" evidence="4">
    <location>
        <begin position="176"/>
        <end position="249"/>
    </location>
</feature>
<keyword evidence="2" id="KW-0597">Phosphoprotein</keyword>
<dbReference type="PANTHER" id="PTHR45736">
    <property type="entry name" value="ZINC FINGER MYM-TYPE PROTEIN"/>
    <property type="match status" value="1"/>
</dbReference>
<reference evidence="6" key="1">
    <citation type="submission" date="2023-07" db="EMBL/GenBank/DDBJ databases">
        <authorList>
            <person name="Stuckert A."/>
        </authorList>
    </citation>
    <scope>NUCLEOTIDE SEQUENCE</scope>
</reference>
<keyword evidence="7" id="KW-1185">Reference proteome</keyword>